<evidence type="ECO:0000256" key="1">
    <source>
        <dbReference type="SAM" id="MobiDB-lite"/>
    </source>
</evidence>
<dbReference type="RefSeq" id="WP_184365187.1">
    <property type="nucleotide sequence ID" value="NZ_BAAAKM010000064.1"/>
</dbReference>
<feature type="compositionally biased region" description="Basic residues" evidence="1">
    <location>
        <begin position="8"/>
        <end position="19"/>
    </location>
</feature>
<feature type="region of interest" description="Disordered" evidence="1">
    <location>
        <begin position="224"/>
        <end position="248"/>
    </location>
</feature>
<organism evidence="2 3">
    <name type="scientific">Nocardiopsis metallicus</name>
    <dbReference type="NCBI Taxonomy" id="179819"/>
    <lineage>
        <taxon>Bacteria</taxon>
        <taxon>Bacillati</taxon>
        <taxon>Actinomycetota</taxon>
        <taxon>Actinomycetes</taxon>
        <taxon>Streptosporangiales</taxon>
        <taxon>Nocardiopsidaceae</taxon>
        <taxon>Nocardiopsis</taxon>
    </lineage>
</organism>
<dbReference type="Proteomes" id="UP000579647">
    <property type="component" value="Unassembled WGS sequence"/>
</dbReference>
<proteinExistence type="predicted"/>
<comment type="caution">
    <text evidence="2">The sequence shown here is derived from an EMBL/GenBank/DDBJ whole genome shotgun (WGS) entry which is preliminary data.</text>
</comment>
<evidence type="ECO:0000313" key="2">
    <source>
        <dbReference type="EMBL" id="MBB5491509.1"/>
    </source>
</evidence>
<sequence>MGRDAKRAKQARRDKRRRQSAPTPTEPVPAFPEKEMLRLGKTWDRAIDLGLMASGQDVKYHFAPDGGVLSVAEGKSGQVLANGERLTPAVAERLRAQMPLLAEVVTFYERNQIDNLGLGGAPQDGLSALPVPRSAGPVPAMDERALRRVQAATEELVAQGLVKEGAGMIVTPSEHGVLMAVGGRNGELYANGRALSATWADRLRAQLPDLASDVDRLQAIRAEWQDGPPRDRSMALEECNDPNCLAPH</sequence>
<feature type="region of interest" description="Disordered" evidence="1">
    <location>
        <begin position="1"/>
        <end position="31"/>
    </location>
</feature>
<keyword evidence="3" id="KW-1185">Reference proteome</keyword>
<protein>
    <submittedName>
        <fullName evidence="2">Uncharacterized protein</fullName>
    </submittedName>
</protein>
<dbReference type="AlphaFoldDB" id="A0A840W3Q1"/>
<accession>A0A840W3Q1</accession>
<dbReference type="EMBL" id="JACHDO010000001">
    <property type="protein sequence ID" value="MBB5491509.1"/>
    <property type="molecule type" value="Genomic_DNA"/>
</dbReference>
<evidence type="ECO:0000313" key="3">
    <source>
        <dbReference type="Proteomes" id="UP000579647"/>
    </source>
</evidence>
<gene>
    <name evidence="2" type="ORF">HNR07_002646</name>
</gene>
<name>A0A840W3Q1_9ACTN</name>
<reference evidence="2 3" key="1">
    <citation type="submission" date="2020-08" db="EMBL/GenBank/DDBJ databases">
        <title>Sequencing the genomes of 1000 actinobacteria strains.</title>
        <authorList>
            <person name="Klenk H.-P."/>
        </authorList>
    </citation>
    <scope>NUCLEOTIDE SEQUENCE [LARGE SCALE GENOMIC DNA]</scope>
    <source>
        <strain evidence="2 3">DSM 44598</strain>
    </source>
</reference>